<dbReference type="AlphaFoldDB" id="A0ABD1ZRJ3"/>
<gene>
    <name evidence="2" type="ORF">R1flu_020997</name>
</gene>
<dbReference type="EMBL" id="JBHFFA010000001">
    <property type="protein sequence ID" value="KAL2652869.1"/>
    <property type="molecule type" value="Genomic_DNA"/>
</dbReference>
<dbReference type="Proteomes" id="UP001605036">
    <property type="component" value="Unassembled WGS sequence"/>
</dbReference>
<name>A0ABD1ZRJ3_9MARC</name>
<protein>
    <submittedName>
        <fullName evidence="2">Uncharacterized protein</fullName>
    </submittedName>
</protein>
<reference evidence="2 3" key="1">
    <citation type="submission" date="2024-09" db="EMBL/GenBank/DDBJ databases">
        <title>Chromosome-scale assembly of Riccia fluitans.</title>
        <authorList>
            <person name="Paukszto L."/>
            <person name="Sawicki J."/>
            <person name="Karawczyk K."/>
            <person name="Piernik-Szablinska J."/>
            <person name="Szczecinska M."/>
            <person name="Mazdziarz M."/>
        </authorList>
    </citation>
    <scope>NUCLEOTIDE SEQUENCE [LARGE SCALE GENOMIC DNA]</scope>
    <source>
        <strain evidence="2">Rf_01</strain>
        <tissue evidence="2">Aerial parts of the thallus</tissue>
    </source>
</reference>
<keyword evidence="1" id="KW-0812">Transmembrane</keyword>
<feature type="transmembrane region" description="Helical" evidence="1">
    <location>
        <begin position="111"/>
        <end position="137"/>
    </location>
</feature>
<evidence type="ECO:0000256" key="1">
    <source>
        <dbReference type="SAM" id="Phobius"/>
    </source>
</evidence>
<sequence>MTELRSSSPFAHKWLFGFSLMPLLGLSFLPMSSLRGSQWSSPAATSGDVLLDSVSVDSRSHHFIIHVCELDRSIVEHLYHLVEASPVQVELAGKMLFPAIVQQRQITSLKIYALLHLLVVACFMLALQLSCLLQYSLTLFVQP</sequence>
<keyword evidence="3" id="KW-1185">Reference proteome</keyword>
<evidence type="ECO:0000313" key="2">
    <source>
        <dbReference type="EMBL" id="KAL2652869.1"/>
    </source>
</evidence>
<organism evidence="2 3">
    <name type="scientific">Riccia fluitans</name>
    <dbReference type="NCBI Taxonomy" id="41844"/>
    <lineage>
        <taxon>Eukaryota</taxon>
        <taxon>Viridiplantae</taxon>
        <taxon>Streptophyta</taxon>
        <taxon>Embryophyta</taxon>
        <taxon>Marchantiophyta</taxon>
        <taxon>Marchantiopsida</taxon>
        <taxon>Marchantiidae</taxon>
        <taxon>Marchantiales</taxon>
        <taxon>Ricciaceae</taxon>
        <taxon>Riccia</taxon>
    </lineage>
</organism>
<evidence type="ECO:0000313" key="3">
    <source>
        <dbReference type="Proteomes" id="UP001605036"/>
    </source>
</evidence>
<feature type="transmembrane region" description="Helical" evidence="1">
    <location>
        <begin position="14"/>
        <end position="31"/>
    </location>
</feature>
<keyword evidence="1" id="KW-1133">Transmembrane helix</keyword>
<comment type="caution">
    <text evidence="2">The sequence shown here is derived from an EMBL/GenBank/DDBJ whole genome shotgun (WGS) entry which is preliminary data.</text>
</comment>
<proteinExistence type="predicted"/>
<keyword evidence="1" id="KW-0472">Membrane</keyword>
<accession>A0ABD1ZRJ3</accession>